<dbReference type="PANTHER" id="PTHR45527">
    <property type="entry name" value="NONRIBOSOMAL PEPTIDE SYNTHETASE"/>
    <property type="match status" value="1"/>
</dbReference>
<dbReference type="SUPFAM" id="SSF53474">
    <property type="entry name" value="alpha/beta-Hydrolases"/>
    <property type="match status" value="1"/>
</dbReference>
<reference evidence="4 5" key="1">
    <citation type="submission" date="2020-08" db="EMBL/GenBank/DDBJ databases">
        <title>Genomic Encyclopedia of Type Strains, Phase IV (KMG-IV): sequencing the most valuable type-strain genomes for metagenomic binning, comparative biology and taxonomic classification.</title>
        <authorList>
            <person name="Goeker M."/>
        </authorList>
    </citation>
    <scope>NUCLEOTIDE SEQUENCE [LARGE SCALE GENOMIC DNA]</scope>
    <source>
        <strain evidence="4 5">DSM 29007</strain>
    </source>
</reference>
<dbReference type="PANTHER" id="PTHR45527:SF1">
    <property type="entry name" value="FATTY ACID SYNTHASE"/>
    <property type="match status" value="1"/>
</dbReference>
<dbReference type="FunFam" id="3.30.300.30:FF:000010">
    <property type="entry name" value="Enterobactin synthetase component F"/>
    <property type="match status" value="1"/>
</dbReference>
<dbReference type="Proteomes" id="UP000582837">
    <property type="component" value="Unassembled WGS sequence"/>
</dbReference>
<dbReference type="Gene3D" id="3.30.559.10">
    <property type="entry name" value="Chloramphenicol acetyltransferase-like domain"/>
    <property type="match status" value="1"/>
</dbReference>
<dbReference type="InterPro" id="IPR025110">
    <property type="entry name" value="AMP-bd_C"/>
</dbReference>
<dbReference type="CDD" id="cd05930">
    <property type="entry name" value="A_NRPS"/>
    <property type="match status" value="1"/>
</dbReference>
<sequence length="1383" mass="151246">MSIQDKDLARPELSAAKRALLEARLSGLHRAAVVEPRAPGVEVPLTFDQERLWFLHRLGQGGSAYNIYTGMRLHGTLDAVALERALGEVVRRHEALRTVFHEVDGIARQVVTPFAGFTLPGDDFSELDAAERDARLRARVSEVAGSVFDLERGPLLAARLVRMGDGDHALLLCVHHIVTDGGSLQLILDEAWTLYDAWSRGNPSPLKEPLLQYGDWAVWQRAQSQRDAETKHLGYWRDRLAGAPELLELPADHSRPPLPSFRGARVPVNVSADAAERLRELARAEGATLYMVVLAGFKLLLGRYSGADDIVVGTPIAGRTRSEVEQVVGLFMNTLVLRTDMSGDPTFRELVGRVRETVLGGYEHQDVPFERVIAELRPERSLSHSTLFQVLFQLDTAGEGGVPSFGGVQVHQMPREADTAKLDLALMLHAHAGGITGGLQYSTDLFERGKASRMMEHLERLLEQAAAFPDRRVSRLNLMSREERKRLVGWNRVTARYPSDRCIHQLFEAQAAETPDALALAFGDESLTYAQLDARANQLARHLRGMGVGPEVRVGVCLERSLELLVCILGVMKAGGAYVPMDPAHPAERIAYLLDDSGVGVLLTQEKLCGRIPPRESVAVIAVDTAWDRIGTESAEAVESGVTSENLCYVIYTSGSTGRPKGVAMHHRGVANYIHWGIRFYGADGGNGAPVFSSMAVDLTVTNLLPLFAGRTVRLLPEESPVEALAGAIRARPGFGLIKITPIHLGLLNTMLRPEELAGAARTLVIGADFLSAEPTVLWQEQAPGVRLMNEYGPTETVVGCSAYVLPTGKHLSGPVPVGRAIQNLTFQVLDVHMEPVPLGLPGELYIGGAGVARGYLGRPALTAEKFVPDPFTDRPGERMYRTGDRARWQADGNLMILGRTDNQVKVRGYRVELGEIEAVLRRRPEVRDVLVVLREDRPGDKRLVAYVVADAADPAALREYLREKLPEYMVPAAFVVMASLPQTATGKLDRRTLPAPDYGRAAAGAGDAGEPESFVEAQVLQIWEEVLEVDDIAPTQNFFELGGNSFLALRLVALVNRRLGGDLPLATLFAGGTVRHMAETLEQQRTAAPVAPEAIVPMQPGGSLPPLFCVHPAGRSVAGYVNLVRHLGPDQPVYGLRDVGEDLSRPIPQIAREHVEAMRAVQPEGPYHLLGWSFGGFVAYEMAIQLQRAGETVAFMGMLDTLSPELVHAWPWTDDLDLIVGSASDVAALSRKPFTLRRDELEGLPVDEQVRRVAAQLREQGAAPADFEESSLRENYETLNARIRSRAGYVAEPFQGTLTLFRASFVKERWIEFFSAYSEEEKTTMGWCRHTPDVEVRPVPGAHVTLGSEPHVRVLARQATEALAQARARVSRAEGGADAARG</sequence>
<dbReference type="GO" id="GO:0031177">
    <property type="term" value="F:phosphopantetheine binding"/>
    <property type="evidence" value="ECO:0007669"/>
    <property type="project" value="InterPro"/>
</dbReference>
<dbReference type="InterPro" id="IPR010071">
    <property type="entry name" value="AA_adenyl_dom"/>
</dbReference>
<dbReference type="GO" id="GO:0009239">
    <property type="term" value="P:enterobactin biosynthetic process"/>
    <property type="evidence" value="ECO:0007669"/>
    <property type="project" value="TreeGrafter"/>
</dbReference>
<dbReference type="GO" id="GO:0043041">
    <property type="term" value="P:amino acid activation for nonribosomal peptide biosynthetic process"/>
    <property type="evidence" value="ECO:0007669"/>
    <property type="project" value="TreeGrafter"/>
</dbReference>
<accession>A0A841GKF6</accession>
<dbReference type="Gene3D" id="3.30.559.30">
    <property type="entry name" value="Nonribosomal peptide synthetase, condensation domain"/>
    <property type="match status" value="1"/>
</dbReference>
<dbReference type="Gene3D" id="3.40.50.1820">
    <property type="entry name" value="alpha/beta hydrolase"/>
    <property type="match status" value="1"/>
</dbReference>
<keyword evidence="5" id="KW-1185">Reference proteome</keyword>
<feature type="domain" description="Carrier" evidence="3">
    <location>
        <begin position="1011"/>
        <end position="1086"/>
    </location>
</feature>
<dbReference type="InterPro" id="IPR029058">
    <property type="entry name" value="AB_hydrolase_fold"/>
</dbReference>
<dbReference type="Gene3D" id="2.30.38.10">
    <property type="entry name" value="Luciferase, Domain 3"/>
    <property type="match status" value="1"/>
</dbReference>
<dbReference type="Gene3D" id="3.30.300.30">
    <property type="match status" value="1"/>
</dbReference>
<dbReference type="SUPFAM" id="SSF56801">
    <property type="entry name" value="Acetyl-CoA synthetase-like"/>
    <property type="match status" value="1"/>
</dbReference>
<dbReference type="GO" id="GO:0009366">
    <property type="term" value="C:enterobactin synthetase complex"/>
    <property type="evidence" value="ECO:0007669"/>
    <property type="project" value="TreeGrafter"/>
</dbReference>
<name>A0A841GKF6_9BACT</name>
<dbReference type="InterPro" id="IPR045851">
    <property type="entry name" value="AMP-bd_C_sf"/>
</dbReference>
<dbReference type="InterPro" id="IPR001242">
    <property type="entry name" value="Condensation_dom"/>
</dbReference>
<dbReference type="SUPFAM" id="SSF52777">
    <property type="entry name" value="CoA-dependent acyltransferases"/>
    <property type="match status" value="2"/>
</dbReference>
<dbReference type="SUPFAM" id="SSF47336">
    <property type="entry name" value="ACP-like"/>
    <property type="match status" value="1"/>
</dbReference>
<keyword evidence="2" id="KW-0597">Phosphoprotein</keyword>
<dbReference type="PROSITE" id="PS50075">
    <property type="entry name" value="CARRIER"/>
    <property type="match status" value="1"/>
</dbReference>
<dbReference type="RefSeq" id="WP_170031854.1">
    <property type="nucleotide sequence ID" value="NZ_JABDTL010000001.1"/>
</dbReference>
<proteinExistence type="predicted"/>
<evidence type="ECO:0000256" key="1">
    <source>
        <dbReference type="ARBA" id="ARBA00022450"/>
    </source>
</evidence>
<dbReference type="Pfam" id="PF13193">
    <property type="entry name" value="AMP-binding_C"/>
    <property type="match status" value="1"/>
</dbReference>
<dbReference type="InterPro" id="IPR009081">
    <property type="entry name" value="PP-bd_ACP"/>
</dbReference>
<evidence type="ECO:0000256" key="2">
    <source>
        <dbReference type="ARBA" id="ARBA00022553"/>
    </source>
</evidence>
<organism evidence="4 5">
    <name type="scientific">Longimicrobium terrae</name>
    <dbReference type="NCBI Taxonomy" id="1639882"/>
    <lineage>
        <taxon>Bacteria</taxon>
        <taxon>Pseudomonadati</taxon>
        <taxon>Gemmatimonadota</taxon>
        <taxon>Longimicrobiia</taxon>
        <taxon>Longimicrobiales</taxon>
        <taxon>Longimicrobiaceae</taxon>
        <taxon>Longimicrobium</taxon>
    </lineage>
</organism>
<evidence type="ECO:0000313" key="4">
    <source>
        <dbReference type="EMBL" id="MBB6069077.1"/>
    </source>
</evidence>
<dbReference type="InterPro" id="IPR036736">
    <property type="entry name" value="ACP-like_sf"/>
</dbReference>
<dbReference type="Pfam" id="PF00668">
    <property type="entry name" value="Condensation"/>
    <property type="match status" value="1"/>
</dbReference>
<dbReference type="Gene3D" id="3.40.50.980">
    <property type="match status" value="2"/>
</dbReference>
<dbReference type="Gene3D" id="1.10.1200.10">
    <property type="entry name" value="ACP-like"/>
    <property type="match status" value="1"/>
</dbReference>
<evidence type="ECO:0000259" key="3">
    <source>
        <dbReference type="PROSITE" id="PS50075"/>
    </source>
</evidence>
<comment type="caution">
    <text evidence="4">The sequence shown here is derived from an EMBL/GenBank/DDBJ whole genome shotgun (WGS) entry which is preliminary data.</text>
</comment>
<keyword evidence="1" id="KW-0596">Phosphopantetheine</keyword>
<dbReference type="PROSITE" id="PS00455">
    <property type="entry name" value="AMP_BINDING"/>
    <property type="match status" value="1"/>
</dbReference>
<dbReference type="Pfam" id="PF00975">
    <property type="entry name" value="Thioesterase"/>
    <property type="match status" value="1"/>
</dbReference>
<dbReference type="Pfam" id="PF00550">
    <property type="entry name" value="PP-binding"/>
    <property type="match status" value="1"/>
</dbReference>
<dbReference type="GO" id="GO:0047527">
    <property type="term" value="F:2,3-dihydroxybenzoate-serine ligase activity"/>
    <property type="evidence" value="ECO:0007669"/>
    <property type="project" value="TreeGrafter"/>
</dbReference>
<gene>
    <name evidence="4" type="ORF">HNQ61_000688</name>
</gene>
<dbReference type="FunFam" id="3.40.50.980:FF:000001">
    <property type="entry name" value="Non-ribosomal peptide synthetase"/>
    <property type="match status" value="1"/>
</dbReference>
<dbReference type="InterPro" id="IPR001031">
    <property type="entry name" value="Thioesterase"/>
</dbReference>
<dbReference type="InterPro" id="IPR020806">
    <property type="entry name" value="PKS_PP-bd"/>
</dbReference>
<dbReference type="CDD" id="cd19531">
    <property type="entry name" value="LCL_NRPS-like"/>
    <property type="match status" value="1"/>
</dbReference>
<dbReference type="InterPro" id="IPR000873">
    <property type="entry name" value="AMP-dep_synth/lig_dom"/>
</dbReference>
<dbReference type="InterPro" id="IPR023213">
    <property type="entry name" value="CAT-like_dom_sf"/>
</dbReference>
<dbReference type="NCBIfam" id="TIGR01733">
    <property type="entry name" value="AA-adenyl-dom"/>
    <property type="match status" value="1"/>
</dbReference>
<dbReference type="EMBL" id="JACHIA010000001">
    <property type="protein sequence ID" value="MBB6069077.1"/>
    <property type="molecule type" value="Genomic_DNA"/>
</dbReference>
<dbReference type="FunFam" id="2.30.38.10:FF:000001">
    <property type="entry name" value="Non-ribosomal peptide synthetase PvdI"/>
    <property type="match status" value="1"/>
</dbReference>
<dbReference type="GO" id="GO:0005829">
    <property type="term" value="C:cytosol"/>
    <property type="evidence" value="ECO:0007669"/>
    <property type="project" value="TreeGrafter"/>
</dbReference>
<dbReference type="Pfam" id="PF00501">
    <property type="entry name" value="AMP-binding"/>
    <property type="match status" value="1"/>
</dbReference>
<protein>
    <submittedName>
        <fullName evidence="4">Amino acid adenylation domain-containing protein</fullName>
    </submittedName>
</protein>
<dbReference type="InterPro" id="IPR020845">
    <property type="entry name" value="AMP-binding_CS"/>
</dbReference>
<dbReference type="SMART" id="SM00823">
    <property type="entry name" value="PKS_PP"/>
    <property type="match status" value="1"/>
</dbReference>
<evidence type="ECO:0000313" key="5">
    <source>
        <dbReference type="Proteomes" id="UP000582837"/>
    </source>
</evidence>